<protein>
    <submittedName>
        <fullName evidence="1">Uncharacterized protein</fullName>
    </submittedName>
</protein>
<accession>A0ABX5KUN3</accession>
<dbReference type="EMBL" id="QEOB01000005">
    <property type="protein sequence ID" value="PVX84364.1"/>
    <property type="molecule type" value="Genomic_DNA"/>
</dbReference>
<sequence length="108" mass="12691">MPWHAHYYILNDAHEPVETTLSEWCHWRAANDPIKRTDIDINARVTTIWLGMTDDVTMQGPPKFGHMIEGPGLKENWAHSLTYEEALARHDRIAEWLRKRVARYGINR</sequence>
<organism evidence="1 2">
    <name type="scientific">Paraburkholderia unamae</name>
    <dbReference type="NCBI Taxonomy" id="219649"/>
    <lineage>
        <taxon>Bacteria</taxon>
        <taxon>Pseudomonadati</taxon>
        <taxon>Pseudomonadota</taxon>
        <taxon>Betaproteobacteria</taxon>
        <taxon>Burkholderiales</taxon>
        <taxon>Burkholderiaceae</taxon>
        <taxon>Paraburkholderia</taxon>
    </lineage>
</organism>
<evidence type="ECO:0000313" key="2">
    <source>
        <dbReference type="Proteomes" id="UP000245712"/>
    </source>
</evidence>
<dbReference type="RefSeq" id="WP_116610921.1">
    <property type="nucleotide sequence ID" value="NZ_QEOB01000005.1"/>
</dbReference>
<gene>
    <name evidence="1" type="ORF">C7402_105205</name>
</gene>
<name>A0ABX5KUN3_9BURK</name>
<comment type="caution">
    <text evidence="1">The sequence shown here is derived from an EMBL/GenBank/DDBJ whole genome shotgun (WGS) entry which is preliminary data.</text>
</comment>
<proteinExistence type="predicted"/>
<reference evidence="1 2" key="1">
    <citation type="submission" date="2018-05" db="EMBL/GenBank/DDBJ databases">
        <title>Genomic Encyclopedia of Type Strains, Phase IV (KMG-V): Genome sequencing to study the core and pangenomes of soil and plant-associated prokaryotes.</title>
        <authorList>
            <person name="Whitman W."/>
        </authorList>
    </citation>
    <scope>NUCLEOTIDE SEQUENCE [LARGE SCALE GENOMIC DNA]</scope>
    <source>
        <strain evidence="1 2">SCZa-39</strain>
    </source>
</reference>
<keyword evidence="2" id="KW-1185">Reference proteome</keyword>
<dbReference type="Proteomes" id="UP000245712">
    <property type="component" value="Unassembled WGS sequence"/>
</dbReference>
<evidence type="ECO:0000313" key="1">
    <source>
        <dbReference type="EMBL" id="PVX84364.1"/>
    </source>
</evidence>